<organism evidence="1 2">
    <name type="scientific">Hymenobacter busanensis</name>
    <dbReference type="NCBI Taxonomy" id="2607656"/>
    <lineage>
        <taxon>Bacteria</taxon>
        <taxon>Pseudomonadati</taxon>
        <taxon>Bacteroidota</taxon>
        <taxon>Cytophagia</taxon>
        <taxon>Cytophagales</taxon>
        <taxon>Hymenobacteraceae</taxon>
        <taxon>Hymenobacter</taxon>
    </lineage>
</organism>
<sequence>MPLYLPFPVRLARRQHQRVLRGTKAQPITYTVPDQFFGEPGRRSRAYAEYFGNFFSFSPTTPGAYRAERAGHEDEYLYTYGQLVTIIKKSPL</sequence>
<name>A0AA88FEN3_9BACT</name>
<accession>A0AA88FEN3</accession>
<evidence type="ECO:0000313" key="1">
    <source>
        <dbReference type="EMBL" id="KAA9325078.1"/>
    </source>
</evidence>
<dbReference type="Proteomes" id="UP000326380">
    <property type="component" value="Unassembled WGS sequence"/>
</dbReference>
<comment type="caution">
    <text evidence="1">The sequence shown here is derived from an EMBL/GenBank/DDBJ whole genome shotgun (WGS) entry which is preliminary data.</text>
</comment>
<dbReference type="RefSeq" id="WP_151080872.1">
    <property type="nucleotide sequence ID" value="NZ_VTWU01000011.1"/>
</dbReference>
<dbReference type="EMBL" id="VTWU01000011">
    <property type="protein sequence ID" value="KAA9325078.1"/>
    <property type="molecule type" value="Genomic_DNA"/>
</dbReference>
<reference evidence="1 2" key="1">
    <citation type="submission" date="2019-09" db="EMBL/GenBank/DDBJ databases">
        <title>Genome sequence of Hymenobacter sp. M3.</title>
        <authorList>
            <person name="Srinivasan S."/>
        </authorList>
    </citation>
    <scope>NUCLEOTIDE SEQUENCE [LARGE SCALE GENOMIC DNA]</scope>
    <source>
        <strain evidence="1 2">M3</strain>
    </source>
</reference>
<proteinExistence type="predicted"/>
<evidence type="ECO:0000313" key="2">
    <source>
        <dbReference type="Proteomes" id="UP000326380"/>
    </source>
</evidence>
<dbReference type="AlphaFoldDB" id="A0AA88FEN3"/>
<keyword evidence="2" id="KW-1185">Reference proteome</keyword>
<protein>
    <submittedName>
        <fullName evidence="1">Uncharacterized protein</fullName>
    </submittedName>
</protein>
<gene>
    <name evidence="1" type="ORF">F0P96_20490</name>
</gene>